<dbReference type="Proteomes" id="UP000234456">
    <property type="component" value="Unassembled WGS sequence"/>
</dbReference>
<dbReference type="Pfam" id="PF05899">
    <property type="entry name" value="Cupin_3"/>
    <property type="match status" value="1"/>
</dbReference>
<protein>
    <recommendedName>
        <fullName evidence="1">(S)-ureidoglycine aminohydrolase cupin domain-containing protein</fullName>
    </recommendedName>
</protein>
<dbReference type="AlphaFoldDB" id="A0A2N4TR52"/>
<reference evidence="2 3" key="1">
    <citation type="submission" date="2017-12" db="EMBL/GenBank/DDBJ databases">
        <title>Draft genome sequence of Ralstonia pickettii 52.</title>
        <authorList>
            <person name="Zheng B."/>
        </authorList>
    </citation>
    <scope>NUCLEOTIDE SEQUENCE [LARGE SCALE GENOMIC DNA]</scope>
    <source>
        <strain evidence="2 3">52</strain>
    </source>
</reference>
<feature type="domain" description="(S)-ureidoglycine aminohydrolase cupin" evidence="1">
    <location>
        <begin position="165"/>
        <end position="232"/>
    </location>
</feature>
<dbReference type="Gene3D" id="2.60.120.10">
    <property type="entry name" value="Jelly Rolls"/>
    <property type="match status" value="2"/>
</dbReference>
<evidence type="ECO:0000313" key="2">
    <source>
        <dbReference type="EMBL" id="PLC42181.1"/>
    </source>
</evidence>
<dbReference type="InterPro" id="IPR011051">
    <property type="entry name" value="RmlC_Cupin_sf"/>
</dbReference>
<dbReference type="SUPFAM" id="SSF51182">
    <property type="entry name" value="RmlC-like cupins"/>
    <property type="match status" value="1"/>
</dbReference>
<dbReference type="OrthoDB" id="9799053at2"/>
<gene>
    <name evidence="2" type="ORF">C0Q88_09335</name>
</gene>
<name>A0A2N4TR52_RALPI</name>
<sequence>MTTALMLHRADGAPISTAFRPAALNPDDPFAQEREIAWEGPNAMSAGRASFVGEREVARFPHTETLAVVEGELTLTAPGSAPHVIGPGAGAVIASGTAVRIEAATGVRFVFCAAVINTPTTPALIPLHADADFKPSGGPAPEVLIGPVPQCRSDNVFTDEPTQYRAGTWDSTPYHRIVRAHPVNEFMYVLDGGVQFAGPDGSALSVSAGDAIFVPQGTAIGWLSTERVAKFYVVQNAQA</sequence>
<evidence type="ECO:0000259" key="1">
    <source>
        <dbReference type="Pfam" id="PF05899"/>
    </source>
</evidence>
<accession>A0A2N4TR52</accession>
<dbReference type="EMBL" id="PKQE01000002">
    <property type="protein sequence ID" value="PLC42181.1"/>
    <property type="molecule type" value="Genomic_DNA"/>
</dbReference>
<proteinExistence type="predicted"/>
<evidence type="ECO:0000313" key="3">
    <source>
        <dbReference type="Proteomes" id="UP000234456"/>
    </source>
</evidence>
<dbReference type="RefSeq" id="WP_102065310.1">
    <property type="nucleotide sequence ID" value="NZ_PKQE01000002.1"/>
</dbReference>
<comment type="caution">
    <text evidence="2">The sequence shown here is derived from an EMBL/GenBank/DDBJ whole genome shotgun (WGS) entry which is preliminary data.</text>
</comment>
<dbReference type="InterPro" id="IPR014710">
    <property type="entry name" value="RmlC-like_jellyroll"/>
</dbReference>
<dbReference type="PANTHER" id="PTHR40943:SF1">
    <property type="entry name" value="CYTOPLASMIC PROTEIN"/>
    <property type="match status" value="1"/>
</dbReference>
<dbReference type="PANTHER" id="PTHR40943">
    <property type="entry name" value="CYTOPLASMIC PROTEIN-RELATED"/>
    <property type="match status" value="1"/>
</dbReference>
<dbReference type="InterPro" id="IPR008579">
    <property type="entry name" value="UGlyAH_Cupin_dom"/>
</dbReference>
<organism evidence="2 3">
    <name type="scientific">Ralstonia pickettii</name>
    <name type="common">Burkholderia pickettii</name>
    <dbReference type="NCBI Taxonomy" id="329"/>
    <lineage>
        <taxon>Bacteria</taxon>
        <taxon>Pseudomonadati</taxon>
        <taxon>Pseudomonadota</taxon>
        <taxon>Betaproteobacteria</taxon>
        <taxon>Burkholderiales</taxon>
        <taxon>Burkholderiaceae</taxon>
        <taxon>Ralstonia</taxon>
    </lineage>
</organism>